<comment type="caution">
    <text evidence="9">The sequence shown here is derived from an EMBL/GenBank/DDBJ whole genome shotgun (WGS) entry which is preliminary data.</text>
</comment>
<evidence type="ECO:0000256" key="4">
    <source>
        <dbReference type="PIRSR" id="PIRSR000188-1"/>
    </source>
</evidence>
<dbReference type="Proteomes" id="UP000248749">
    <property type="component" value="Unassembled WGS sequence"/>
</dbReference>
<feature type="domain" description="Glutamate/phenylalanine/leucine/valine/L-tryptophan dehydrogenase C-terminal" evidence="8">
    <location>
        <begin position="172"/>
        <end position="379"/>
    </location>
</feature>
<dbReference type="PRINTS" id="PR00082">
    <property type="entry name" value="GLFDHDRGNASE"/>
</dbReference>
<keyword evidence="3 5" id="KW-0520">NAD</keyword>
<name>A0A2W2CUX9_9ACTN</name>
<dbReference type="OrthoDB" id="9803297at2"/>
<feature type="binding site" evidence="5">
    <location>
        <begin position="208"/>
        <end position="213"/>
    </location>
    <ligand>
        <name>NAD(+)</name>
        <dbReference type="ChEBI" id="CHEBI:57540"/>
    </ligand>
</feature>
<reference evidence="9 10" key="1">
    <citation type="submission" date="2018-01" db="EMBL/GenBank/DDBJ databases">
        <title>Draft genome sequence of Salinispora sp. 13K206.</title>
        <authorList>
            <person name="Sahin N."/>
            <person name="Saygin H."/>
            <person name="Ay H."/>
        </authorList>
    </citation>
    <scope>NUCLEOTIDE SEQUENCE [LARGE SCALE GENOMIC DNA]</scope>
    <source>
        <strain evidence="9 10">13K206</strain>
    </source>
</reference>
<feature type="region of interest" description="Disordered" evidence="7">
    <location>
        <begin position="364"/>
        <end position="384"/>
    </location>
</feature>
<dbReference type="InterPro" id="IPR036291">
    <property type="entry name" value="NAD(P)-bd_dom_sf"/>
</dbReference>
<dbReference type="CDD" id="cd01075">
    <property type="entry name" value="NAD_bind_Leu_Phe_Val_DH"/>
    <property type="match status" value="1"/>
</dbReference>
<keyword evidence="10" id="KW-1185">Reference proteome</keyword>
<proteinExistence type="inferred from homology"/>
<dbReference type="InterPro" id="IPR006097">
    <property type="entry name" value="Glu/Leu/Phe/Val/Trp_DH_dimer"/>
</dbReference>
<organism evidence="9 10">
    <name type="scientific">Micromonospora deserti</name>
    <dbReference type="NCBI Taxonomy" id="2070366"/>
    <lineage>
        <taxon>Bacteria</taxon>
        <taxon>Bacillati</taxon>
        <taxon>Actinomycetota</taxon>
        <taxon>Actinomycetes</taxon>
        <taxon>Micromonosporales</taxon>
        <taxon>Micromonosporaceae</taxon>
        <taxon>Micromonospora</taxon>
    </lineage>
</organism>
<dbReference type="EMBL" id="POUB01000009">
    <property type="protein sequence ID" value="PZG02373.1"/>
    <property type="molecule type" value="Genomic_DNA"/>
</dbReference>
<dbReference type="SUPFAM" id="SSF51735">
    <property type="entry name" value="NAD(P)-binding Rossmann-fold domains"/>
    <property type="match status" value="1"/>
</dbReference>
<dbReference type="InterPro" id="IPR006095">
    <property type="entry name" value="Glu/Leu/Phe/Val/Trp_DH"/>
</dbReference>
<evidence type="ECO:0000256" key="1">
    <source>
        <dbReference type="ARBA" id="ARBA00006382"/>
    </source>
</evidence>
<dbReference type="Gene3D" id="3.40.50.720">
    <property type="entry name" value="NAD(P)-binding Rossmann-like Domain"/>
    <property type="match status" value="1"/>
</dbReference>
<protein>
    <submittedName>
        <fullName evidence="9">Amino acid dehydrogenase</fullName>
    </submittedName>
</protein>
<dbReference type="Pfam" id="PF00208">
    <property type="entry name" value="ELFV_dehydrog"/>
    <property type="match status" value="1"/>
</dbReference>
<dbReference type="Gene3D" id="3.40.50.10860">
    <property type="entry name" value="Leucine Dehydrogenase, chain A, domain 1"/>
    <property type="match status" value="1"/>
</dbReference>
<dbReference type="PANTHER" id="PTHR42722:SF1">
    <property type="entry name" value="VALINE DEHYDROGENASE"/>
    <property type="match status" value="1"/>
</dbReference>
<dbReference type="GO" id="GO:0006520">
    <property type="term" value="P:amino acid metabolic process"/>
    <property type="evidence" value="ECO:0007669"/>
    <property type="project" value="InterPro"/>
</dbReference>
<evidence type="ECO:0000256" key="6">
    <source>
        <dbReference type="RuleBase" id="RU004417"/>
    </source>
</evidence>
<evidence type="ECO:0000313" key="10">
    <source>
        <dbReference type="Proteomes" id="UP000248749"/>
    </source>
</evidence>
<dbReference type="GO" id="GO:0016639">
    <property type="term" value="F:oxidoreductase activity, acting on the CH-NH2 group of donors, NAD or NADP as acceptor"/>
    <property type="evidence" value="ECO:0007669"/>
    <property type="project" value="InterPro"/>
</dbReference>
<gene>
    <name evidence="9" type="ORF">C1I99_02645</name>
</gene>
<feature type="active site" description="Proton donor/acceptor" evidence="4">
    <location>
        <position position="104"/>
    </location>
</feature>
<dbReference type="SMART" id="SM00839">
    <property type="entry name" value="ELFV_dehydrog"/>
    <property type="match status" value="1"/>
</dbReference>
<keyword evidence="5" id="KW-0547">Nucleotide-binding</keyword>
<sequence>MARATGSPRSPNASRCSDRTIVNQQHLANRATPLDHEQVHIQRGPRSGLPVIVAVHSTTLGQAIGGCRLTTYSRWTDALSDALRLSAAMTDKCAVAGLPNGGGKTVVAIPPGHTLDPAARRAVLLDVADTIAVLDGIYATGPDVGTGPQDMAVIDERTQYVFCRPPEAGGSGDSSTHTATGVVAALHAVCESVFGSPQLAGRRFAILGLGRVGARLARHLAATRAELVVTDIDTSKRSVADELGATWLPPDEALASDVDVLVPAALGGVFTPDTVTRLRCAAIAGPANNQLDAPATAALLHRRGIVWAPDVVVSAGGIIHATAVELHHETSQQAAARVLRIGDTLARVLRDAARAGVTPAAAATNLARQRLQPSTDTTSREDCR</sequence>
<evidence type="ECO:0000256" key="7">
    <source>
        <dbReference type="SAM" id="MobiDB-lite"/>
    </source>
</evidence>
<evidence type="ECO:0000259" key="8">
    <source>
        <dbReference type="SMART" id="SM00839"/>
    </source>
</evidence>
<accession>A0A2W2CUX9</accession>
<dbReference type="PIRSF" id="PIRSF000188">
    <property type="entry name" value="Phe_leu_dh"/>
    <property type="match status" value="1"/>
</dbReference>
<dbReference type="SUPFAM" id="SSF53223">
    <property type="entry name" value="Aminoacid dehydrogenase-like, N-terminal domain"/>
    <property type="match status" value="1"/>
</dbReference>
<evidence type="ECO:0000313" key="9">
    <source>
        <dbReference type="EMBL" id="PZG02373.1"/>
    </source>
</evidence>
<evidence type="ECO:0000256" key="2">
    <source>
        <dbReference type="ARBA" id="ARBA00023002"/>
    </source>
</evidence>
<evidence type="ECO:0000256" key="3">
    <source>
        <dbReference type="ARBA" id="ARBA00023027"/>
    </source>
</evidence>
<comment type="similarity">
    <text evidence="1 6">Belongs to the Glu/Leu/Phe/Val dehydrogenases family.</text>
</comment>
<dbReference type="Pfam" id="PF02812">
    <property type="entry name" value="ELFV_dehydrog_N"/>
    <property type="match status" value="1"/>
</dbReference>
<dbReference type="PANTHER" id="PTHR42722">
    <property type="entry name" value="LEUCINE DEHYDROGENASE"/>
    <property type="match status" value="1"/>
</dbReference>
<dbReference type="InterPro" id="IPR016211">
    <property type="entry name" value="Glu/Phe/Leu/Val/Trp_DH_bac/arc"/>
</dbReference>
<dbReference type="InterPro" id="IPR046346">
    <property type="entry name" value="Aminoacid_DH-like_N_sf"/>
</dbReference>
<dbReference type="GO" id="GO:0000166">
    <property type="term" value="F:nucleotide binding"/>
    <property type="evidence" value="ECO:0007669"/>
    <property type="project" value="UniProtKB-KW"/>
</dbReference>
<dbReference type="InterPro" id="IPR006096">
    <property type="entry name" value="Glu/Leu/Phe/Val/Trp_DH_C"/>
</dbReference>
<dbReference type="AlphaFoldDB" id="A0A2W2CUX9"/>
<keyword evidence="2 6" id="KW-0560">Oxidoreductase</keyword>
<evidence type="ECO:0000256" key="5">
    <source>
        <dbReference type="PIRSR" id="PIRSR000188-2"/>
    </source>
</evidence>